<feature type="region of interest" description="Disordered" evidence="12">
    <location>
        <begin position="287"/>
        <end position="326"/>
    </location>
</feature>
<dbReference type="GO" id="GO:0042626">
    <property type="term" value="F:ATPase-coupled transmembrane transporter activity"/>
    <property type="evidence" value="ECO:0007669"/>
    <property type="project" value="TreeGrafter"/>
</dbReference>
<keyword evidence="7" id="KW-0547">Nucleotide-binding</keyword>
<dbReference type="EMBL" id="JACXJA010000058">
    <property type="protein sequence ID" value="MBD2866429.1"/>
    <property type="molecule type" value="Genomic_DNA"/>
</dbReference>
<organism evidence="15 16">
    <name type="scientific">Paenibacillus oceani</name>
    <dbReference type="NCBI Taxonomy" id="2772510"/>
    <lineage>
        <taxon>Bacteria</taxon>
        <taxon>Bacillati</taxon>
        <taxon>Bacillota</taxon>
        <taxon>Bacilli</taxon>
        <taxon>Bacillales</taxon>
        <taxon>Paenibacillaceae</taxon>
        <taxon>Paenibacillus</taxon>
    </lineage>
</organism>
<evidence type="ECO:0000256" key="7">
    <source>
        <dbReference type="ARBA" id="ARBA00022741"/>
    </source>
</evidence>
<comment type="caution">
    <text evidence="15">The sequence shown here is derived from an EMBL/GenBank/DDBJ whole genome shotgun (WGS) entry which is preliminary data.</text>
</comment>
<keyword evidence="11 13" id="KW-0472">Membrane</keyword>
<dbReference type="InterPro" id="IPR050095">
    <property type="entry name" value="ECF_ABC_transporter_ATP-bd"/>
</dbReference>
<dbReference type="GO" id="GO:0016887">
    <property type="term" value="F:ATP hydrolysis activity"/>
    <property type="evidence" value="ECO:0007669"/>
    <property type="project" value="InterPro"/>
</dbReference>
<dbReference type="PROSITE" id="PS50893">
    <property type="entry name" value="ABC_TRANSPORTER_2"/>
    <property type="match status" value="1"/>
</dbReference>
<evidence type="ECO:0000256" key="3">
    <source>
        <dbReference type="ARBA" id="ARBA00005417"/>
    </source>
</evidence>
<keyword evidence="10 13" id="KW-1133">Transmembrane helix</keyword>
<name>A0A927CE69_9BACL</name>
<dbReference type="InterPro" id="IPR003439">
    <property type="entry name" value="ABC_transporter-like_ATP-bd"/>
</dbReference>
<proteinExistence type="inferred from homology"/>
<feature type="compositionally biased region" description="Basic and acidic residues" evidence="12">
    <location>
        <begin position="305"/>
        <end position="319"/>
    </location>
</feature>
<evidence type="ECO:0000256" key="5">
    <source>
        <dbReference type="ARBA" id="ARBA00022475"/>
    </source>
</evidence>
<dbReference type="RefSeq" id="WP_190932042.1">
    <property type="nucleotide sequence ID" value="NZ_JACXJA010000058.1"/>
</dbReference>
<sequence length="599" mass="63801">MPIRTEKATVVAEDGRRLLSEVSCTFGSGELTLLVGANGAGKSTLLDVLSGLTACEGTVELDGVPIRDGRRLNREAAYRIGRQFQYPELQLFAATVQKEFDYSLGYMKLPDDENRTRTDRAMSEMGLADSLKAESPLVLSGGEKRRVAIATTLAADPDWLLLDEPTAGLDPEAASRLVSALLSRKGRPSGGIIAATHDLDLLLPAADRVVVLREGGVIADMPASELALRPDVWDRASIGRPASAELAGQLRLLGLPVPAKFLAPEEAADLIAGRLRAAGRRPFLETDAYGEAPGEGVATQPGAALERDREPGPDRDRGSGRIAGSPKRFVESLDPRAKWLFMMTFSIGVLIQRDWTGFGLGAITAAALLLLCRVPARHIVPLMRPFLWFAAASVAVSGLGIGEAGPAASSSGGAWEPGAGGSATEAPIRFGVFTFSAAAAGVTSFELLKIGCVMVAGILLSATTTPFEMKRAIEYVLLPLRYIRFPVEAVALTGSLLLRFIPVLRREAVKFNRIARSRGKRVRRSGATRLRDLPAMIVPLLMSLLQMATDLTVSMEARGYTRTGQRRTSAVQLVMSRRDWAVVAAAAVVAATLAAVAIG</sequence>
<dbReference type="PANTHER" id="PTHR43553:SF24">
    <property type="entry name" value="ENERGY-COUPLING FACTOR TRANSPORTER ATP-BINDING PROTEIN ECFA1"/>
    <property type="match status" value="1"/>
</dbReference>
<dbReference type="InterPro" id="IPR017871">
    <property type="entry name" value="ABC_transporter-like_CS"/>
</dbReference>
<feature type="transmembrane region" description="Helical" evidence="13">
    <location>
        <begin position="386"/>
        <end position="408"/>
    </location>
</feature>
<dbReference type="AlphaFoldDB" id="A0A927CE69"/>
<dbReference type="Gene3D" id="3.40.50.300">
    <property type="entry name" value="P-loop containing nucleotide triphosphate hydrolases"/>
    <property type="match status" value="1"/>
</dbReference>
<comment type="subcellular location">
    <subcellularLocation>
        <location evidence="2">Cell membrane</location>
        <topology evidence="2">Peripheral membrane protein</topology>
    </subcellularLocation>
    <subcellularLocation>
        <location evidence="1">Membrane</location>
        <topology evidence="1">Multi-pass membrane protein</topology>
    </subcellularLocation>
</comment>
<dbReference type="SUPFAM" id="SSF52540">
    <property type="entry name" value="P-loop containing nucleoside triphosphate hydrolases"/>
    <property type="match status" value="1"/>
</dbReference>
<dbReference type="InterPro" id="IPR027417">
    <property type="entry name" value="P-loop_NTPase"/>
</dbReference>
<dbReference type="CDD" id="cd03225">
    <property type="entry name" value="ABC_cobalt_CbiO_domain1"/>
    <property type="match status" value="1"/>
</dbReference>
<dbReference type="Proteomes" id="UP000639396">
    <property type="component" value="Unassembled WGS sequence"/>
</dbReference>
<keyword evidence="4" id="KW-0813">Transport</keyword>
<feature type="transmembrane region" description="Helical" evidence="13">
    <location>
        <begin position="355"/>
        <end position="374"/>
    </location>
</feature>
<dbReference type="CDD" id="cd16914">
    <property type="entry name" value="EcfT"/>
    <property type="match status" value="1"/>
</dbReference>
<gene>
    <name evidence="15" type="ORF">IDH45_31100</name>
</gene>
<evidence type="ECO:0000256" key="13">
    <source>
        <dbReference type="SAM" id="Phobius"/>
    </source>
</evidence>
<feature type="domain" description="ABC transporter" evidence="14">
    <location>
        <begin position="3"/>
        <end position="239"/>
    </location>
</feature>
<keyword evidence="6 13" id="KW-0812">Transmembrane</keyword>
<evidence type="ECO:0000259" key="14">
    <source>
        <dbReference type="PROSITE" id="PS50893"/>
    </source>
</evidence>
<keyword evidence="5" id="KW-1003">Cell membrane</keyword>
<feature type="transmembrane region" description="Helical" evidence="13">
    <location>
        <begin position="580"/>
        <end position="598"/>
    </location>
</feature>
<dbReference type="SMART" id="SM00382">
    <property type="entry name" value="AAA"/>
    <property type="match status" value="1"/>
</dbReference>
<dbReference type="PROSITE" id="PS00211">
    <property type="entry name" value="ABC_TRANSPORTER_1"/>
    <property type="match status" value="1"/>
</dbReference>
<reference evidence="15" key="1">
    <citation type="submission" date="2020-09" db="EMBL/GenBank/DDBJ databases">
        <title>A novel bacterium of genus Paenibacillus, isolated from South China Sea.</title>
        <authorList>
            <person name="Huang H."/>
            <person name="Mo K."/>
            <person name="Hu Y."/>
        </authorList>
    </citation>
    <scope>NUCLEOTIDE SEQUENCE</scope>
    <source>
        <strain evidence="15">IB182363</strain>
    </source>
</reference>
<dbReference type="InterPro" id="IPR015856">
    <property type="entry name" value="ABC_transpr_CbiO/EcfA_su"/>
</dbReference>
<evidence type="ECO:0000256" key="8">
    <source>
        <dbReference type="ARBA" id="ARBA00022840"/>
    </source>
</evidence>
<evidence type="ECO:0000256" key="2">
    <source>
        <dbReference type="ARBA" id="ARBA00004202"/>
    </source>
</evidence>
<accession>A0A927CE69</accession>
<keyword evidence="16" id="KW-1185">Reference proteome</keyword>
<protein>
    <submittedName>
        <fullName evidence="15">ATP-binding cassette domain-containing protein</fullName>
    </submittedName>
</protein>
<dbReference type="Pfam" id="PF00005">
    <property type="entry name" value="ABC_tran"/>
    <property type="match status" value="1"/>
</dbReference>
<dbReference type="GO" id="GO:0043190">
    <property type="term" value="C:ATP-binding cassette (ABC) transporter complex"/>
    <property type="evidence" value="ECO:0007669"/>
    <property type="project" value="TreeGrafter"/>
</dbReference>
<evidence type="ECO:0000256" key="6">
    <source>
        <dbReference type="ARBA" id="ARBA00022692"/>
    </source>
</evidence>
<evidence type="ECO:0000256" key="9">
    <source>
        <dbReference type="ARBA" id="ARBA00022967"/>
    </source>
</evidence>
<evidence type="ECO:0000256" key="10">
    <source>
        <dbReference type="ARBA" id="ARBA00022989"/>
    </source>
</evidence>
<keyword evidence="9" id="KW-1278">Translocase</keyword>
<dbReference type="Pfam" id="PF02361">
    <property type="entry name" value="CbiQ"/>
    <property type="match status" value="1"/>
</dbReference>
<evidence type="ECO:0000256" key="11">
    <source>
        <dbReference type="ARBA" id="ARBA00023136"/>
    </source>
</evidence>
<dbReference type="InterPro" id="IPR003339">
    <property type="entry name" value="ABC/ECF_trnsptr_transmembrane"/>
</dbReference>
<dbReference type="GO" id="GO:0005524">
    <property type="term" value="F:ATP binding"/>
    <property type="evidence" value="ECO:0007669"/>
    <property type="project" value="UniProtKB-KW"/>
</dbReference>
<evidence type="ECO:0000256" key="12">
    <source>
        <dbReference type="SAM" id="MobiDB-lite"/>
    </source>
</evidence>
<comment type="similarity">
    <text evidence="3">Belongs to the ABC transporter superfamily.</text>
</comment>
<evidence type="ECO:0000313" key="15">
    <source>
        <dbReference type="EMBL" id="MBD2866429.1"/>
    </source>
</evidence>
<evidence type="ECO:0000313" key="16">
    <source>
        <dbReference type="Proteomes" id="UP000639396"/>
    </source>
</evidence>
<feature type="transmembrane region" description="Helical" evidence="13">
    <location>
        <begin position="428"/>
        <end position="461"/>
    </location>
</feature>
<dbReference type="PANTHER" id="PTHR43553">
    <property type="entry name" value="HEAVY METAL TRANSPORTER"/>
    <property type="match status" value="1"/>
</dbReference>
<evidence type="ECO:0000256" key="4">
    <source>
        <dbReference type="ARBA" id="ARBA00022448"/>
    </source>
</evidence>
<keyword evidence="8 15" id="KW-0067">ATP-binding</keyword>
<evidence type="ECO:0000256" key="1">
    <source>
        <dbReference type="ARBA" id="ARBA00004141"/>
    </source>
</evidence>
<dbReference type="InterPro" id="IPR003593">
    <property type="entry name" value="AAA+_ATPase"/>
</dbReference>